<feature type="compositionally biased region" description="Basic residues" evidence="1">
    <location>
        <begin position="95"/>
        <end position="104"/>
    </location>
</feature>
<gene>
    <name evidence="2" type="ORF">EJB05_04910</name>
</gene>
<dbReference type="Proteomes" id="UP000324897">
    <property type="component" value="Chromosome 5"/>
</dbReference>
<organism evidence="2 3">
    <name type="scientific">Eragrostis curvula</name>
    <name type="common">weeping love grass</name>
    <dbReference type="NCBI Taxonomy" id="38414"/>
    <lineage>
        <taxon>Eukaryota</taxon>
        <taxon>Viridiplantae</taxon>
        <taxon>Streptophyta</taxon>
        <taxon>Embryophyta</taxon>
        <taxon>Tracheophyta</taxon>
        <taxon>Spermatophyta</taxon>
        <taxon>Magnoliopsida</taxon>
        <taxon>Liliopsida</taxon>
        <taxon>Poales</taxon>
        <taxon>Poaceae</taxon>
        <taxon>PACMAD clade</taxon>
        <taxon>Chloridoideae</taxon>
        <taxon>Eragrostideae</taxon>
        <taxon>Eragrostidinae</taxon>
        <taxon>Eragrostis</taxon>
    </lineage>
</organism>
<evidence type="ECO:0000313" key="2">
    <source>
        <dbReference type="EMBL" id="TVU45423.1"/>
    </source>
</evidence>
<evidence type="ECO:0000256" key="1">
    <source>
        <dbReference type="SAM" id="MobiDB-lite"/>
    </source>
</evidence>
<sequence>IGEQLWRLERNSAVASDRTRCIAGNAPPVNRLRFPFHFTDDWDPSNRSLVLLPLPKRKRKKGSASHHVDACHPHDARNGCFDIPDPADAMNPPKGPRKPRRSPRIKAESSAAAHSSTQSTTVSQQVNNYSDAVPPLPSSSSGSRSDMASNGAQAADADAVVNAASGKVDADTAFPSDTATPARAEEFIARLIAVIDWSAFHATAAADSAASFAAKTLKIAAKYPASSFAIVEACAAAAVTREKADAVISAKADAAAAAEAGDLPRVVAAAAVVRQAYADAMVASIASSDAFAVALVAARHARPGDGLCLKFGDGMYPLDGAIRHSFDKQKRN</sequence>
<dbReference type="AlphaFoldDB" id="A0A5J9WBP7"/>
<feature type="compositionally biased region" description="Low complexity" evidence="1">
    <location>
        <begin position="138"/>
        <end position="154"/>
    </location>
</feature>
<keyword evidence="3" id="KW-1185">Reference proteome</keyword>
<feature type="non-terminal residue" evidence="2">
    <location>
        <position position="332"/>
    </location>
</feature>
<protein>
    <submittedName>
        <fullName evidence="2">Uncharacterized protein</fullName>
    </submittedName>
</protein>
<comment type="caution">
    <text evidence="2">The sequence shown here is derived from an EMBL/GenBank/DDBJ whole genome shotgun (WGS) entry which is preliminary data.</text>
</comment>
<name>A0A5J9WBP7_9POAL</name>
<feature type="compositionally biased region" description="Low complexity" evidence="1">
    <location>
        <begin position="109"/>
        <end position="126"/>
    </location>
</feature>
<feature type="compositionally biased region" description="Basic and acidic residues" evidence="1">
    <location>
        <begin position="66"/>
        <end position="77"/>
    </location>
</feature>
<dbReference type="Gramene" id="TVU45423">
    <property type="protein sequence ID" value="TVU45423"/>
    <property type="gene ID" value="EJB05_04910"/>
</dbReference>
<dbReference type="EMBL" id="RWGY01000004">
    <property type="protein sequence ID" value="TVU45423.1"/>
    <property type="molecule type" value="Genomic_DNA"/>
</dbReference>
<feature type="region of interest" description="Disordered" evidence="1">
    <location>
        <begin position="56"/>
        <end position="154"/>
    </location>
</feature>
<accession>A0A5J9WBP7</accession>
<feature type="non-terminal residue" evidence="2">
    <location>
        <position position="1"/>
    </location>
</feature>
<proteinExistence type="predicted"/>
<evidence type="ECO:0000313" key="3">
    <source>
        <dbReference type="Proteomes" id="UP000324897"/>
    </source>
</evidence>
<reference evidence="2 3" key="1">
    <citation type="journal article" date="2019" name="Sci. Rep.">
        <title>A high-quality genome of Eragrostis curvula grass provides insights into Poaceae evolution and supports new strategies to enhance forage quality.</title>
        <authorList>
            <person name="Carballo J."/>
            <person name="Santos B.A.C.M."/>
            <person name="Zappacosta D."/>
            <person name="Garbus I."/>
            <person name="Selva J.P."/>
            <person name="Gallo C.A."/>
            <person name="Diaz A."/>
            <person name="Albertini E."/>
            <person name="Caccamo M."/>
            <person name="Echenique V."/>
        </authorList>
    </citation>
    <scope>NUCLEOTIDE SEQUENCE [LARGE SCALE GENOMIC DNA]</scope>
    <source>
        <strain evidence="3">cv. Victoria</strain>
        <tissue evidence="2">Leaf</tissue>
    </source>
</reference>